<keyword evidence="2" id="KW-1185">Reference proteome</keyword>
<reference evidence="1 2" key="1">
    <citation type="submission" date="2018-08" db="EMBL/GenBank/DDBJ databases">
        <title>Genomic Encyclopedia of Archaeal and Bacterial Type Strains, Phase II (KMG-II): from individual species to whole genera.</title>
        <authorList>
            <person name="Goeker M."/>
        </authorList>
    </citation>
    <scope>NUCLEOTIDE SEQUENCE [LARGE SCALE GENOMIC DNA]</scope>
    <source>
        <strain evidence="1 2">DSM 2261</strain>
    </source>
</reference>
<dbReference type="EMBL" id="QUMU01000014">
    <property type="protein sequence ID" value="REG24419.1"/>
    <property type="molecule type" value="Genomic_DNA"/>
</dbReference>
<gene>
    <name evidence="1" type="ORF">ATI61_11427</name>
</gene>
<dbReference type="Proteomes" id="UP000256345">
    <property type="component" value="Unassembled WGS sequence"/>
</dbReference>
<proteinExistence type="predicted"/>
<accession>A0ABX9JQ95</accession>
<evidence type="ECO:0000313" key="2">
    <source>
        <dbReference type="Proteomes" id="UP000256345"/>
    </source>
</evidence>
<evidence type="ECO:0008006" key="3">
    <source>
        <dbReference type="Google" id="ProtNLM"/>
    </source>
</evidence>
<name>A0ABX9JQ95_9BACT</name>
<comment type="caution">
    <text evidence="1">The sequence shown here is derived from an EMBL/GenBank/DDBJ whole genome shotgun (WGS) entry which is preliminary data.</text>
</comment>
<organism evidence="1 2">
    <name type="scientific">Archangium gephyra</name>
    <dbReference type="NCBI Taxonomy" id="48"/>
    <lineage>
        <taxon>Bacteria</taxon>
        <taxon>Pseudomonadati</taxon>
        <taxon>Myxococcota</taxon>
        <taxon>Myxococcia</taxon>
        <taxon>Myxococcales</taxon>
        <taxon>Cystobacterineae</taxon>
        <taxon>Archangiaceae</taxon>
        <taxon>Archangium</taxon>
    </lineage>
</organism>
<evidence type="ECO:0000313" key="1">
    <source>
        <dbReference type="EMBL" id="REG24419.1"/>
    </source>
</evidence>
<protein>
    <recommendedName>
        <fullName evidence="3">SIR2-like domain-containing protein</fullName>
    </recommendedName>
</protein>
<dbReference type="RefSeq" id="WP_047855891.1">
    <property type="nucleotide sequence ID" value="NZ_CP011509.1"/>
</dbReference>
<sequence length="263" mass="29245">MTDSKRAPYTLFLVGAGADEGGWRPVFDAINEATGTKLVSSVDDANVFLSQHVYGLRLGPAFERLGQLPPESVAAQKKEGAEWDRKLKAAIANHLKQATSSGAMRLRPRFLEALKEPRFSPRRLFLTANWDLLLERELGSSKEIFHFHGDVNDPGNLFLPSEITPEEYRTKEQHDAMGKSVAALWQTVADAEDICIFGLSLSPLDAEVAFTIGLGIQHRPDLKRQITIFGLEGDTKLIESRLTLLSRGNANLEFKHEPQPRDV</sequence>